<protein>
    <submittedName>
        <fullName evidence="1">Uncharacterized protein</fullName>
    </submittedName>
</protein>
<keyword evidence="2" id="KW-1185">Reference proteome</keyword>
<sequence>MVKRIFRARGVGVGEVLGQGREAAAGKARSEAAWTTRRVGTWTGWPEGRTMIRMRSWAGI</sequence>
<organism evidence="1 2">
    <name type="scientific">Acrocarpospora pleiomorpha</name>
    <dbReference type="NCBI Taxonomy" id="90975"/>
    <lineage>
        <taxon>Bacteria</taxon>
        <taxon>Bacillati</taxon>
        <taxon>Actinomycetota</taxon>
        <taxon>Actinomycetes</taxon>
        <taxon>Streptosporangiales</taxon>
        <taxon>Streptosporangiaceae</taxon>
        <taxon>Acrocarpospora</taxon>
    </lineage>
</organism>
<dbReference type="EMBL" id="BLAF01000015">
    <property type="protein sequence ID" value="GES20263.1"/>
    <property type="molecule type" value="Genomic_DNA"/>
</dbReference>
<comment type="caution">
    <text evidence="1">The sequence shown here is derived from an EMBL/GenBank/DDBJ whole genome shotgun (WGS) entry which is preliminary data.</text>
</comment>
<dbReference type="Proteomes" id="UP000377595">
    <property type="component" value="Unassembled WGS sequence"/>
</dbReference>
<reference evidence="1 2" key="1">
    <citation type="submission" date="2019-10" db="EMBL/GenBank/DDBJ databases">
        <title>Whole genome shotgun sequence of Acrocarpospora pleiomorpha NBRC 16267.</title>
        <authorList>
            <person name="Ichikawa N."/>
            <person name="Kimura A."/>
            <person name="Kitahashi Y."/>
            <person name="Komaki H."/>
            <person name="Oguchi A."/>
        </authorList>
    </citation>
    <scope>NUCLEOTIDE SEQUENCE [LARGE SCALE GENOMIC DNA]</scope>
    <source>
        <strain evidence="1 2">NBRC 16267</strain>
    </source>
</reference>
<evidence type="ECO:0000313" key="2">
    <source>
        <dbReference type="Proteomes" id="UP000377595"/>
    </source>
</evidence>
<accession>A0A5M3XM78</accession>
<name>A0A5M3XM78_9ACTN</name>
<gene>
    <name evidence="1" type="ORF">Aple_031590</name>
</gene>
<proteinExistence type="predicted"/>
<dbReference type="AlphaFoldDB" id="A0A5M3XM78"/>
<evidence type="ECO:0000313" key="1">
    <source>
        <dbReference type="EMBL" id="GES20263.1"/>
    </source>
</evidence>